<dbReference type="AlphaFoldDB" id="A0A3B0Z644"/>
<dbReference type="NCBIfam" id="NF001884">
    <property type="entry name" value="PRK00630.1"/>
    <property type="match status" value="1"/>
</dbReference>
<dbReference type="GO" id="GO:0003677">
    <property type="term" value="F:DNA binding"/>
    <property type="evidence" value="ECO:0007669"/>
    <property type="project" value="UniProtKB-KW"/>
</dbReference>
<dbReference type="Gene3D" id="1.10.1220.10">
    <property type="entry name" value="Met repressor-like"/>
    <property type="match status" value="1"/>
</dbReference>
<dbReference type="InterPro" id="IPR013321">
    <property type="entry name" value="Arc_rbn_hlx_hlx"/>
</dbReference>
<reference evidence="11" key="1">
    <citation type="submission" date="2018-06" db="EMBL/GenBank/DDBJ databases">
        <authorList>
            <person name="Zhirakovskaya E."/>
        </authorList>
    </citation>
    <scope>NUCLEOTIDE SEQUENCE</scope>
</reference>
<evidence type="ECO:0000256" key="1">
    <source>
        <dbReference type="ARBA" id="ARBA00001967"/>
    </source>
</evidence>
<dbReference type="InterPro" id="IPR050192">
    <property type="entry name" value="CopG/NikR_regulator"/>
</dbReference>
<dbReference type="NCBIfam" id="NF002169">
    <property type="entry name" value="PRK01002.1"/>
    <property type="match status" value="1"/>
</dbReference>
<dbReference type="SUPFAM" id="SSF47598">
    <property type="entry name" value="Ribbon-helix-helix"/>
    <property type="match status" value="1"/>
</dbReference>
<dbReference type="InterPro" id="IPR014864">
    <property type="entry name" value="TF_NikR_Ni-bd_C"/>
</dbReference>
<gene>
    <name evidence="11" type="ORF">MNBD_GAMMA16-1375</name>
</gene>
<keyword evidence="5" id="KW-0805">Transcription regulation</keyword>
<name>A0A3B0Z644_9ZZZZ</name>
<keyword evidence="6" id="KW-0238">DNA-binding</keyword>
<dbReference type="CDD" id="cd22231">
    <property type="entry name" value="RHH_NikR_HicB-like"/>
    <property type="match status" value="1"/>
</dbReference>
<dbReference type="GO" id="GO:0010045">
    <property type="term" value="P:response to nickel cation"/>
    <property type="evidence" value="ECO:0007669"/>
    <property type="project" value="InterPro"/>
</dbReference>
<accession>A0A3B0Z644</accession>
<dbReference type="EMBL" id="UOFO01000021">
    <property type="protein sequence ID" value="VAW83663.1"/>
    <property type="molecule type" value="Genomic_DNA"/>
</dbReference>
<dbReference type="InterPro" id="IPR045865">
    <property type="entry name" value="ACT-like_dom_sf"/>
</dbReference>
<evidence type="ECO:0000256" key="3">
    <source>
        <dbReference type="ARBA" id="ARBA00022596"/>
    </source>
</evidence>
<keyword evidence="4" id="KW-0479">Metal-binding</keyword>
<organism evidence="11">
    <name type="scientific">hydrothermal vent metagenome</name>
    <dbReference type="NCBI Taxonomy" id="652676"/>
    <lineage>
        <taxon>unclassified sequences</taxon>
        <taxon>metagenomes</taxon>
        <taxon>ecological metagenomes</taxon>
    </lineage>
</organism>
<feature type="domain" description="Transcription factor NikR nickel binding C-terminal" evidence="10">
    <location>
        <begin position="55"/>
        <end position="131"/>
    </location>
</feature>
<dbReference type="Pfam" id="PF08753">
    <property type="entry name" value="NikR_C"/>
    <property type="match status" value="1"/>
</dbReference>
<evidence type="ECO:0000256" key="2">
    <source>
        <dbReference type="ARBA" id="ARBA00008478"/>
    </source>
</evidence>
<dbReference type="InterPro" id="IPR002145">
    <property type="entry name" value="CopG"/>
</dbReference>
<dbReference type="InterPro" id="IPR010985">
    <property type="entry name" value="Ribbon_hlx_hlx"/>
</dbReference>
<keyword evidence="3" id="KW-0533">Nickel</keyword>
<evidence type="ECO:0000256" key="4">
    <source>
        <dbReference type="ARBA" id="ARBA00022723"/>
    </source>
</evidence>
<evidence type="ECO:0000256" key="8">
    <source>
        <dbReference type="SAM" id="MobiDB-lite"/>
    </source>
</evidence>
<sequence>MSDLIRFGVSIDHGLLDQFDELIARKGYKNRSEAIRDLIRDHMVEQEWEENTETVGTFTMVYDHHTRDLSLTLTHLQHSFAGEICSVLHVHLDHNNCLEVLVLKGKARLLQSLADKLSSVRGVKHGKLTMTTTGEAMPSGPGDHSHAHSDDEHSHL</sequence>
<evidence type="ECO:0000256" key="5">
    <source>
        <dbReference type="ARBA" id="ARBA00023015"/>
    </source>
</evidence>
<proteinExistence type="inferred from homology"/>
<evidence type="ECO:0000256" key="7">
    <source>
        <dbReference type="ARBA" id="ARBA00023163"/>
    </source>
</evidence>
<evidence type="ECO:0000259" key="10">
    <source>
        <dbReference type="Pfam" id="PF08753"/>
    </source>
</evidence>
<dbReference type="SUPFAM" id="SSF55021">
    <property type="entry name" value="ACT-like"/>
    <property type="match status" value="1"/>
</dbReference>
<feature type="region of interest" description="Disordered" evidence="8">
    <location>
        <begin position="131"/>
        <end position="156"/>
    </location>
</feature>
<dbReference type="Gene3D" id="3.30.70.1150">
    <property type="entry name" value="ACT-like. Chain A, domain 2"/>
    <property type="match status" value="1"/>
</dbReference>
<feature type="compositionally biased region" description="Basic and acidic residues" evidence="8">
    <location>
        <begin position="143"/>
        <end position="156"/>
    </location>
</feature>
<feature type="domain" description="Ribbon-helix-helix protein CopG" evidence="9">
    <location>
        <begin position="6"/>
        <end position="42"/>
    </location>
</feature>
<dbReference type="NCBIfam" id="NF003381">
    <property type="entry name" value="PRK04460.1"/>
    <property type="match status" value="1"/>
</dbReference>
<keyword evidence="7" id="KW-0804">Transcription</keyword>
<evidence type="ECO:0000256" key="6">
    <source>
        <dbReference type="ARBA" id="ARBA00023125"/>
    </source>
</evidence>
<dbReference type="PANTHER" id="PTHR34719">
    <property type="entry name" value="NICKEL-RESPONSIVE REGULATOR"/>
    <property type="match status" value="1"/>
</dbReference>
<evidence type="ECO:0000259" key="9">
    <source>
        <dbReference type="Pfam" id="PF01402"/>
    </source>
</evidence>
<dbReference type="GO" id="GO:0016151">
    <property type="term" value="F:nickel cation binding"/>
    <property type="evidence" value="ECO:0007669"/>
    <property type="project" value="InterPro"/>
</dbReference>
<protein>
    <submittedName>
        <fullName evidence="11">Nickel responsive regulator NikR</fullName>
    </submittedName>
</protein>
<dbReference type="PANTHER" id="PTHR34719:SF2">
    <property type="entry name" value="NICKEL-RESPONSIVE REGULATOR"/>
    <property type="match status" value="1"/>
</dbReference>
<comment type="similarity">
    <text evidence="2">Belongs to the transcriptional regulatory CopG/NikR family.</text>
</comment>
<dbReference type="Pfam" id="PF01402">
    <property type="entry name" value="RHH_1"/>
    <property type="match status" value="1"/>
</dbReference>
<dbReference type="GO" id="GO:0006355">
    <property type="term" value="P:regulation of DNA-templated transcription"/>
    <property type="evidence" value="ECO:0007669"/>
    <property type="project" value="InterPro"/>
</dbReference>
<evidence type="ECO:0000313" key="11">
    <source>
        <dbReference type="EMBL" id="VAW83663.1"/>
    </source>
</evidence>
<dbReference type="NCBIfam" id="NF002815">
    <property type="entry name" value="PRK02967.1"/>
    <property type="match status" value="1"/>
</dbReference>
<dbReference type="HAMAP" id="MF_00476">
    <property type="entry name" value="NikR"/>
    <property type="match status" value="1"/>
</dbReference>
<comment type="cofactor">
    <cofactor evidence="1">
        <name>Ni(2+)</name>
        <dbReference type="ChEBI" id="CHEBI:49786"/>
    </cofactor>
</comment>
<dbReference type="InterPro" id="IPR022988">
    <property type="entry name" value="Ni_resp_reg_NikR"/>
</dbReference>
<dbReference type="InterPro" id="IPR027271">
    <property type="entry name" value="Acetolactate_synth/TF_NikR_C"/>
</dbReference>